<keyword evidence="5" id="KW-1185">Reference proteome</keyword>
<dbReference type="InterPro" id="IPR000571">
    <property type="entry name" value="Znf_CCCH"/>
</dbReference>
<name>A0A6A7A5T7_9PLEO</name>
<dbReference type="GO" id="GO:0008270">
    <property type="term" value="F:zinc ion binding"/>
    <property type="evidence" value="ECO:0007669"/>
    <property type="project" value="UniProtKB-KW"/>
</dbReference>
<keyword evidence="1" id="KW-0862">Zinc</keyword>
<proteinExistence type="predicted"/>
<dbReference type="AlphaFoldDB" id="A0A6A7A5T7"/>
<feature type="zinc finger region" description="C3H1-type" evidence="1">
    <location>
        <begin position="78"/>
        <end position="106"/>
    </location>
</feature>
<sequence>METSLKQATLGATNDADLDALLRPLELALDDSDRIIFQQRPPITYKWAPDYTRKFFIFLRKGFCKESDNCEHSHDWEAKQRRFCRALAAGNCIYTGRECPYSHDTNKRKLFCKFLEKCKCDLGKDCASSHDAKASRQGHRHISGKNNGIGKMTHSSTAVAVKQLLSVPSFAAYVQKVREARMDQTRKGDSASPTIPATSVASSTRRVAPRLMVPSGPRNSATPNPILQKRIAYAHAKISQGVGLTDNDRIALEAQDALYKAQAKRESERADRG</sequence>
<feature type="domain" description="C3H1-type" evidence="3">
    <location>
        <begin position="78"/>
        <end position="106"/>
    </location>
</feature>
<gene>
    <name evidence="4" type="ORF">CC86DRAFT_404562</name>
</gene>
<evidence type="ECO:0000259" key="3">
    <source>
        <dbReference type="PROSITE" id="PS50103"/>
    </source>
</evidence>
<dbReference type="PROSITE" id="PS50103">
    <property type="entry name" value="ZF_C3H1"/>
    <property type="match status" value="1"/>
</dbReference>
<dbReference type="EMBL" id="MU006222">
    <property type="protein sequence ID" value="KAF2828662.1"/>
    <property type="molecule type" value="Genomic_DNA"/>
</dbReference>
<keyword evidence="1" id="KW-0479">Metal-binding</keyword>
<evidence type="ECO:0000256" key="1">
    <source>
        <dbReference type="PROSITE-ProRule" id="PRU00723"/>
    </source>
</evidence>
<keyword evidence="1" id="KW-0863">Zinc-finger</keyword>
<evidence type="ECO:0000313" key="4">
    <source>
        <dbReference type="EMBL" id="KAF2828662.1"/>
    </source>
</evidence>
<feature type="compositionally biased region" description="Polar residues" evidence="2">
    <location>
        <begin position="191"/>
        <end position="205"/>
    </location>
</feature>
<accession>A0A6A7A5T7</accession>
<dbReference type="OrthoDB" id="411372at2759"/>
<dbReference type="Gene3D" id="4.10.1000.10">
    <property type="entry name" value="Zinc finger, CCCH-type"/>
    <property type="match status" value="1"/>
</dbReference>
<reference evidence="4" key="1">
    <citation type="journal article" date="2020" name="Stud. Mycol.">
        <title>101 Dothideomycetes genomes: a test case for predicting lifestyles and emergence of pathogens.</title>
        <authorList>
            <person name="Haridas S."/>
            <person name="Albert R."/>
            <person name="Binder M."/>
            <person name="Bloem J."/>
            <person name="Labutti K."/>
            <person name="Salamov A."/>
            <person name="Andreopoulos B."/>
            <person name="Baker S."/>
            <person name="Barry K."/>
            <person name="Bills G."/>
            <person name="Bluhm B."/>
            <person name="Cannon C."/>
            <person name="Castanera R."/>
            <person name="Culley D."/>
            <person name="Daum C."/>
            <person name="Ezra D."/>
            <person name="Gonzalez J."/>
            <person name="Henrissat B."/>
            <person name="Kuo A."/>
            <person name="Liang C."/>
            <person name="Lipzen A."/>
            <person name="Lutzoni F."/>
            <person name="Magnuson J."/>
            <person name="Mondo S."/>
            <person name="Nolan M."/>
            <person name="Ohm R."/>
            <person name="Pangilinan J."/>
            <person name="Park H.-J."/>
            <person name="Ramirez L."/>
            <person name="Alfaro M."/>
            <person name="Sun H."/>
            <person name="Tritt A."/>
            <person name="Yoshinaga Y."/>
            <person name="Zwiers L.-H."/>
            <person name="Turgeon B."/>
            <person name="Goodwin S."/>
            <person name="Spatafora J."/>
            <person name="Crous P."/>
            <person name="Grigoriev I."/>
        </authorList>
    </citation>
    <scope>NUCLEOTIDE SEQUENCE</scope>
    <source>
        <strain evidence="4">CBS 113818</strain>
    </source>
</reference>
<evidence type="ECO:0000313" key="5">
    <source>
        <dbReference type="Proteomes" id="UP000799424"/>
    </source>
</evidence>
<dbReference type="Proteomes" id="UP000799424">
    <property type="component" value="Unassembled WGS sequence"/>
</dbReference>
<evidence type="ECO:0000256" key="2">
    <source>
        <dbReference type="SAM" id="MobiDB-lite"/>
    </source>
</evidence>
<protein>
    <recommendedName>
        <fullName evidence="3">C3H1-type domain-containing protein</fullName>
    </recommendedName>
</protein>
<organism evidence="4 5">
    <name type="scientific">Ophiobolus disseminans</name>
    <dbReference type="NCBI Taxonomy" id="1469910"/>
    <lineage>
        <taxon>Eukaryota</taxon>
        <taxon>Fungi</taxon>
        <taxon>Dikarya</taxon>
        <taxon>Ascomycota</taxon>
        <taxon>Pezizomycotina</taxon>
        <taxon>Dothideomycetes</taxon>
        <taxon>Pleosporomycetidae</taxon>
        <taxon>Pleosporales</taxon>
        <taxon>Pleosporineae</taxon>
        <taxon>Phaeosphaeriaceae</taxon>
        <taxon>Ophiobolus</taxon>
    </lineage>
</organism>
<feature type="region of interest" description="Disordered" evidence="2">
    <location>
        <begin position="183"/>
        <end position="224"/>
    </location>
</feature>